<accession>A0A6P1E828</accession>
<dbReference type="PROSITE" id="PS00687">
    <property type="entry name" value="ALDEHYDE_DEHYDR_GLU"/>
    <property type="match status" value="1"/>
</dbReference>
<dbReference type="InterPro" id="IPR029510">
    <property type="entry name" value="Ald_DH_CS_GLU"/>
</dbReference>
<dbReference type="GO" id="GO:0009450">
    <property type="term" value="P:gamma-aminobutyric acid catabolic process"/>
    <property type="evidence" value="ECO:0007669"/>
    <property type="project" value="TreeGrafter"/>
</dbReference>
<evidence type="ECO:0000259" key="9">
    <source>
        <dbReference type="Pfam" id="PF00171"/>
    </source>
</evidence>
<evidence type="ECO:0000256" key="7">
    <source>
        <dbReference type="PROSITE-ProRule" id="PRU10007"/>
    </source>
</evidence>
<dbReference type="FunFam" id="3.40.309.10:FF:000009">
    <property type="entry name" value="Aldehyde dehydrogenase A"/>
    <property type="match status" value="1"/>
</dbReference>
<dbReference type="CDD" id="cd07088">
    <property type="entry name" value="ALDH_LactADH-AldA"/>
    <property type="match status" value="1"/>
</dbReference>
<dbReference type="PANTHER" id="PTHR43353:SF5">
    <property type="entry name" value="SUCCINATE-SEMIALDEHYDE DEHYDROGENASE, MITOCHONDRIAL"/>
    <property type="match status" value="1"/>
</dbReference>
<evidence type="ECO:0000256" key="2">
    <source>
        <dbReference type="ARBA" id="ARBA00023002"/>
    </source>
</evidence>
<proteinExistence type="inferred from homology"/>
<evidence type="ECO:0000313" key="10">
    <source>
        <dbReference type="EMBL" id="QHB51815.1"/>
    </source>
</evidence>
<dbReference type="Gene3D" id="3.40.605.10">
    <property type="entry name" value="Aldehyde Dehydrogenase, Chain A, domain 1"/>
    <property type="match status" value="1"/>
</dbReference>
<dbReference type="InterPro" id="IPR050740">
    <property type="entry name" value="Aldehyde_DH_Superfamily"/>
</dbReference>
<protein>
    <recommendedName>
        <fullName evidence="6">3-sulfolactaldehyde dehydrogenase</fullName>
        <ecNumber evidence="5">1.2.1.97</ecNumber>
    </recommendedName>
</protein>
<evidence type="ECO:0000256" key="4">
    <source>
        <dbReference type="ARBA" id="ARBA00054572"/>
    </source>
</evidence>
<dbReference type="Pfam" id="PF00171">
    <property type="entry name" value="Aldedh"/>
    <property type="match status" value="1"/>
</dbReference>
<evidence type="ECO:0000256" key="8">
    <source>
        <dbReference type="RuleBase" id="RU003345"/>
    </source>
</evidence>
<dbReference type="Gene3D" id="3.40.309.10">
    <property type="entry name" value="Aldehyde Dehydrogenase, Chain A, domain 2"/>
    <property type="match status" value="1"/>
</dbReference>
<evidence type="ECO:0000256" key="5">
    <source>
        <dbReference type="ARBA" id="ARBA00066984"/>
    </source>
</evidence>
<dbReference type="InterPro" id="IPR016162">
    <property type="entry name" value="Ald_DH_N"/>
</dbReference>
<gene>
    <name evidence="10" type="primary">aldA</name>
    <name evidence="10" type="ORF">GQR93_06270</name>
</gene>
<feature type="active site" evidence="7">
    <location>
        <position position="280"/>
    </location>
</feature>
<dbReference type="InterPro" id="IPR016161">
    <property type="entry name" value="Ald_DH/histidinol_DH"/>
</dbReference>
<dbReference type="Proteomes" id="UP000465035">
    <property type="component" value="Chromosome"/>
</dbReference>
<dbReference type="InterPro" id="IPR016163">
    <property type="entry name" value="Ald_DH_C"/>
</dbReference>
<dbReference type="FunFam" id="3.40.605.10:FF:000007">
    <property type="entry name" value="NAD/NADP-dependent betaine aldehyde dehydrogenase"/>
    <property type="match status" value="1"/>
</dbReference>
<reference evidence="10 11" key="1">
    <citation type="submission" date="2019-12" db="EMBL/GenBank/DDBJ databases">
        <title>Lactobacillus hilgardii FLUB.</title>
        <authorList>
            <person name="Gustaw K."/>
        </authorList>
    </citation>
    <scope>NUCLEOTIDE SEQUENCE [LARGE SCALE GENOMIC DNA]</scope>
    <source>
        <strain evidence="10 11">FLUB</strain>
    </source>
</reference>
<evidence type="ECO:0000256" key="6">
    <source>
        <dbReference type="ARBA" id="ARBA00067277"/>
    </source>
</evidence>
<dbReference type="GO" id="GO:0004777">
    <property type="term" value="F:succinate-semialdehyde dehydrogenase (NAD+) activity"/>
    <property type="evidence" value="ECO:0007669"/>
    <property type="project" value="TreeGrafter"/>
</dbReference>
<dbReference type="GO" id="GO:0005829">
    <property type="term" value="C:cytosol"/>
    <property type="evidence" value="ECO:0007669"/>
    <property type="project" value="TreeGrafter"/>
</dbReference>
<dbReference type="AlphaFoldDB" id="A0A6P1E828"/>
<evidence type="ECO:0000256" key="3">
    <source>
        <dbReference type="ARBA" id="ARBA00050326"/>
    </source>
</evidence>
<sequence>MNIEKAFFPAIKSFRQDKLERKHNIMAQNAVALKHYQMYINGEFKDSESGNMLTVLNPSTGEAISTVPSATREETKEAIDAAYEAEKSWKKVPAATRGQYLHDVVTEVRKQKDHLIEMLQEEQGKIKSLATTEILFSADYFDYMASAARTYEGEILQSDNKNENIMIAKQPIGVAAGILPWNFPFFLIARKMGPALVTGNTIVMKPSSDTPNLALEFAKICDKVGIPKGVVNIVSGPGSVVGDELTRNKKIGIISLTGSVESGKRIMEGAATHMAKVSLELGGKAPAIVCKDADIDLAVQSIIDSRVDNNGQLCNNCERVYVQEDVADEFIKKLSKKMSEITVGNPMKDEKIGMGPLINQAALDKVAGMVDRAVKAGGKITAGGHKLNIENGFYYEPTVITNVKQDSEIVQDEIFGPVLPVLTFKTLDDAIKMANDSDFGLTSSIFTENLDNAMRAANELEDGETYINRFNFEAMNGSHSGWKESGIGGDDGRHGIEEYLNTHVIYLQGHPEKANG</sequence>
<evidence type="ECO:0000313" key="11">
    <source>
        <dbReference type="Proteomes" id="UP000465035"/>
    </source>
</evidence>
<organism evidence="10 11">
    <name type="scientific">Lentilactobacillus hilgardii</name>
    <name type="common">Lactobacillus hilgardii</name>
    <dbReference type="NCBI Taxonomy" id="1588"/>
    <lineage>
        <taxon>Bacteria</taxon>
        <taxon>Bacillati</taxon>
        <taxon>Bacillota</taxon>
        <taxon>Bacilli</taxon>
        <taxon>Lactobacillales</taxon>
        <taxon>Lactobacillaceae</taxon>
        <taxon>Lentilactobacillus</taxon>
    </lineage>
</organism>
<dbReference type="EMBL" id="CP047121">
    <property type="protein sequence ID" value="QHB51815.1"/>
    <property type="molecule type" value="Genomic_DNA"/>
</dbReference>
<name>A0A6P1E828_LENHI</name>
<feature type="domain" description="Aldehyde dehydrogenase" evidence="9">
    <location>
        <begin position="46"/>
        <end position="504"/>
    </location>
</feature>
<dbReference type="InterPro" id="IPR015590">
    <property type="entry name" value="Aldehyde_DH_dom"/>
</dbReference>
<comment type="function">
    <text evidence="4">Part of the sulfo-TAL (or sulfo-SFT) pathway, a D-sulfoquinovose degradation pathway that produces sulfolactate (SL). Catalyzes the oxidation of 3-sulfolactaldehyde (SLA) to sulfolactate (SL).</text>
</comment>
<dbReference type="EC" id="1.2.1.97" evidence="5"/>
<dbReference type="NCBIfam" id="NF007497">
    <property type="entry name" value="PRK10090.1"/>
    <property type="match status" value="1"/>
</dbReference>
<evidence type="ECO:0000256" key="1">
    <source>
        <dbReference type="ARBA" id="ARBA00009986"/>
    </source>
</evidence>
<comment type="catalytic activity">
    <reaction evidence="3">
        <text>(2S)-3-sulfolactaldehyde + NAD(+) + H2O = (2S)-3-sulfolactate + NADH + 2 H(+)</text>
        <dbReference type="Rhea" id="RHEA:47932"/>
        <dbReference type="ChEBI" id="CHEBI:15377"/>
        <dbReference type="ChEBI" id="CHEBI:15378"/>
        <dbReference type="ChEBI" id="CHEBI:57540"/>
        <dbReference type="ChEBI" id="CHEBI:57945"/>
        <dbReference type="ChEBI" id="CHEBI:61289"/>
        <dbReference type="ChEBI" id="CHEBI:90109"/>
        <dbReference type="EC" id="1.2.1.97"/>
    </reaction>
    <physiologicalReaction direction="left-to-right" evidence="3">
        <dbReference type="Rhea" id="RHEA:47933"/>
    </physiologicalReaction>
</comment>
<comment type="similarity">
    <text evidence="1 8">Belongs to the aldehyde dehydrogenase family.</text>
</comment>
<dbReference type="SUPFAM" id="SSF53720">
    <property type="entry name" value="ALDH-like"/>
    <property type="match status" value="1"/>
</dbReference>
<keyword evidence="2 8" id="KW-0560">Oxidoreductase</keyword>
<dbReference type="PANTHER" id="PTHR43353">
    <property type="entry name" value="SUCCINATE-SEMIALDEHYDE DEHYDROGENASE, MITOCHONDRIAL"/>
    <property type="match status" value="1"/>
</dbReference>